<reference evidence="2 3" key="1">
    <citation type="journal article" date="2015" name="Genome Biol. Evol.">
        <title>Comparative Genomics of a Bacterivorous Green Alga Reveals Evolutionary Causalities and Consequences of Phago-Mixotrophic Mode of Nutrition.</title>
        <authorList>
            <person name="Burns J.A."/>
            <person name="Paasch A."/>
            <person name="Narechania A."/>
            <person name="Kim E."/>
        </authorList>
    </citation>
    <scope>NUCLEOTIDE SEQUENCE [LARGE SCALE GENOMIC DNA]</scope>
    <source>
        <strain evidence="2 3">PLY_AMNH</strain>
    </source>
</reference>
<dbReference type="Pfam" id="PF08373">
    <property type="entry name" value="RAP"/>
    <property type="match status" value="1"/>
</dbReference>
<dbReference type="EMBL" id="LGRX02000063">
    <property type="protein sequence ID" value="KAK3289663.1"/>
    <property type="molecule type" value="Genomic_DNA"/>
</dbReference>
<name>A0AAE0H4A0_9CHLO</name>
<comment type="caution">
    <text evidence="2">The sequence shown here is derived from an EMBL/GenBank/DDBJ whole genome shotgun (WGS) entry which is preliminary data.</text>
</comment>
<dbReference type="InterPro" id="IPR013584">
    <property type="entry name" value="RAP"/>
</dbReference>
<organism evidence="2 3">
    <name type="scientific">Cymbomonas tetramitiformis</name>
    <dbReference type="NCBI Taxonomy" id="36881"/>
    <lineage>
        <taxon>Eukaryota</taxon>
        <taxon>Viridiplantae</taxon>
        <taxon>Chlorophyta</taxon>
        <taxon>Pyramimonadophyceae</taxon>
        <taxon>Pyramimonadales</taxon>
        <taxon>Pyramimonadaceae</taxon>
        <taxon>Cymbomonas</taxon>
    </lineage>
</organism>
<sequence length="140" mass="15320">MTTHLVAACSLLAGSSLPHRGLLAGASSVEAAAAPPAKALMQIGWTHEVEYRTDDSGLLCDMAQPTTRITVEFDGPVHFLKTGAPPHTWDITGATRLRQRLLLATGWRIVVIPFFEWEPLEGMAEKGSYLRRKLASDTMY</sequence>
<evidence type="ECO:0000313" key="3">
    <source>
        <dbReference type="Proteomes" id="UP001190700"/>
    </source>
</evidence>
<dbReference type="Proteomes" id="UP001190700">
    <property type="component" value="Unassembled WGS sequence"/>
</dbReference>
<evidence type="ECO:0000259" key="1">
    <source>
        <dbReference type="PROSITE" id="PS51286"/>
    </source>
</evidence>
<accession>A0AAE0H4A0</accession>
<gene>
    <name evidence="2" type="ORF">CYMTET_2933</name>
</gene>
<dbReference type="AlphaFoldDB" id="A0AAE0H4A0"/>
<dbReference type="PROSITE" id="PS51286">
    <property type="entry name" value="RAP"/>
    <property type="match status" value="1"/>
</dbReference>
<protein>
    <recommendedName>
        <fullName evidence="1">RAP domain-containing protein</fullName>
    </recommendedName>
</protein>
<feature type="domain" description="RAP" evidence="1">
    <location>
        <begin position="69"/>
        <end position="132"/>
    </location>
</feature>
<keyword evidence="3" id="KW-1185">Reference proteome</keyword>
<proteinExistence type="predicted"/>
<evidence type="ECO:0000313" key="2">
    <source>
        <dbReference type="EMBL" id="KAK3289663.1"/>
    </source>
</evidence>
<dbReference type="SMART" id="SM00952">
    <property type="entry name" value="RAP"/>
    <property type="match status" value="1"/>
</dbReference>